<sequence length="214" mass="23651">MIKPHQVISLGGGSNVAQLTQAIAAAKLPLQLFSPSNDTRQLGAKLKLQIAAQPPVSAIDLAFDGCDSLNQQLQALKSRGGIHTLEKIFAAQAKRYCILAPRSRMKAQLDPALPLTLEVIPPASNQVINWISQFNNYQPQLRKTATGTPQLTINGNQLVDCYATNDWQHITEFNQKISQFNGVVGTSYFENLVTEALLFDPDEKVHYLRKDELK</sequence>
<dbReference type="SUPFAM" id="SSF100950">
    <property type="entry name" value="NagB/RpiA/CoA transferase-like"/>
    <property type="match status" value="1"/>
</dbReference>
<name>A0A0R1VLA0_9LACO</name>
<evidence type="ECO:0000256" key="1">
    <source>
        <dbReference type="ARBA" id="ARBA00011959"/>
    </source>
</evidence>
<evidence type="ECO:0000313" key="4">
    <source>
        <dbReference type="EMBL" id="KRM04571.1"/>
    </source>
</evidence>
<evidence type="ECO:0000256" key="2">
    <source>
        <dbReference type="ARBA" id="ARBA00023235"/>
    </source>
</evidence>
<organism evidence="4 5">
    <name type="scientific">Liquorilactobacillus ghanensis DSM 18630</name>
    <dbReference type="NCBI Taxonomy" id="1423750"/>
    <lineage>
        <taxon>Bacteria</taxon>
        <taxon>Bacillati</taxon>
        <taxon>Bacillota</taxon>
        <taxon>Bacilli</taxon>
        <taxon>Lactobacillales</taxon>
        <taxon>Lactobacillaceae</taxon>
        <taxon>Liquorilactobacillus</taxon>
    </lineage>
</organism>
<dbReference type="GO" id="GO:0005737">
    <property type="term" value="C:cytoplasm"/>
    <property type="evidence" value="ECO:0007669"/>
    <property type="project" value="TreeGrafter"/>
</dbReference>
<dbReference type="Proteomes" id="UP000051451">
    <property type="component" value="Unassembled WGS sequence"/>
</dbReference>
<dbReference type="EMBL" id="AZGB01000027">
    <property type="protein sequence ID" value="KRM04571.1"/>
    <property type="molecule type" value="Genomic_DNA"/>
</dbReference>
<evidence type="ECO:0000313" key="5">
    <source>
        <dbReference type="Proteomes" id="UP000051451"/>
    </source>
</evidence>
<keyword evidence="5" id="KW-1185">Reference proteome</keyword>
<dbReference type="OrthoDB" id="5870696at2"/>
<dbReference type="PANTHER" id="PTHR11934:SF0">
    <property type="entry name" value="RIBOSE-5-PHOSPHATE ISOMERASE"/>
    <property type="match status" value="1"/>
</dbReference>
<reference evidence="4 5" key="1">
    <citation type="journal article" date="2015" name="Genome Announc.">
        <title>Expanding the biotechnology potential of lactobacilli through comparative genomics of 213 strains and associated genera.</title>
        <authorList>
            <person name="Sun Z."/>
            <person name="Harris H.M."/>
            <person name="McCann A."/>
            <person name="Guo C."/>
            <person name="Argimon S."/>
            <person name="Zhang W."/>
            <person name="Yang X."/>
            <person name="Jeffery I.B."/>
            <person name="Cooney J.C."/>
            <person name="Kagawa T.F."/>
            <person name="Liu W."/>
            <person name="Song Y."/>
            <person name="Salvetti E."/>
            <person name="Wrobel A."/>
            <person name="Rasinkangas P."/>
            <person name="Parkhill J."/>
            <person name="Rea M.C."/>
            <person name="O'Sullivan O."/>
            <person name="Ritari J."/>
            <person name="Douillard F.P."/>
            <person name="Paul Ross R."/>
            <person name="Yang R."/>
            <person name="Briner A.E."/>
            <person name="Felis G.E."/>
            <person name="de Vos W.M."/>
            <person name="Barrangou R."/>
            <person name="Klaenhammer T.R."/>
            <person name="Caufield P.W."/>
            <person name="Cui Y."/>
            <person name="Zhang H."/>
            <person name="O'Toole P.W."/>
        </authorList>
    </citation>
    <scope>NUCLEOTIDE SEQUENCE [LARGE SCALE GENOMIC DNA]</scope>
    <source>
        <strain evidence="4 5">DSM 18630</strain>
    </source>
</reference>
<dbReference type="RefSeq" id="WP_057872613.1">
    <property type="nucleotide sequence ID" value="NZ_AZGB01000027.1"/>
</dbReference>
<dbReference type="GeneID" id="98319917"/>
<dbReference type="SUPFAM" id="SSF75445">
    <property type="entry name" value="D-ribose-5-phosphate isomerase (RpiA), lid domain"/>
    <property type="match status" value="1"/>
</dbReference>
<keyword evidence="2 4" id="KW-0413">Isomerase</keyword>
<gene>
    <name evidence="4" type="ORF">FC89_GL002258</name>
</gene>
<dbReference type="PANTHER" id="PTHR11934">
    <property type="entry name" value="RIBOSE-5-PHOSPHATE ISOMERASE"/>
    <property type="match status" value="1"/>
</dbReference>
<dbReference type="GO" id="GO:0009052">
    <property type="term" value="P:pentose-phosphate shunt, non-oxidative branch"/>
    <property type="evidence" value="ECO:0007669"/>
    <property type="project" value="InterPro"/>
</dbReference>
<dbReference type="InterPro" id="IPR004788">
    <property type="entry name" value="Ribose5P_isomerase_type_A"/>
</dbReference>
<evidence type="ECO:0000256" key="3">
    <source>
        <dbReference type="ARBA" id="ARBA00029734"/>
    </source>
</evidence>
<dbReference type="AlphaFoldDB" id="A0A0R1VLA0"/>
<dbReference type="GO" id="GO:0004751">
    <property type="term" value="F:ribose-5-phosphate isomerase activity"/>
    <property type="evidence" value="ECO:0007669"/>
    <property type="project" value="UniProtKB-EC"/>
</dbReference>
<dbReference type="Pfam" id="PF06026">
    <property type="entry name" value="Rib_5-P_isom_A"/>
    <property type="match status" value="1"/>
</dbReference>
<protein>
    <recommendedName>
        <fullName evidence="1">ribose-5-phosphate isomerase</fullName>
        <ecNumber evidence="1">5.3.1.6</ecNumber>
    </recommendedName>
    <alternativeName>
        <fullName evidence="3">Phosphoriboisomerase</fullName>
    </alternativeName>
</protein>
<comment type="caution">
    <text evidence="4">The sequence shown here is derived from an EMBL/GenBank/DDBJ whole genome shotgun (WGS) entry which is preliminary data.</text>
</comment>
<dbReference type="Gene3D" id="3.40.50.1360">
    <property type="match status" value="1"/>
</dbReference>
<dbReference type="STRING" id="1423750.FC89_GL002258"/>
<dbReference type="PATRIC" id="fig|1423750.3.peg.2298"/>
<accession>A0A0R1VLA0</accession>
<proteinExistence type="predicted"/>
<dbReference type="GO" id="GO:0006014">
    <property type="term" value="P:D-ribose metabolic process"/>
    <property type="evidence" value="ECO:0007669"/>
    <property type="project" value="TreeGrafter"/>
</dbReference>
<dbReference type="Gene3D" id="3.30.70.260">
    <property type="match status" value="1"/>
</dbReference>
<dbReference type="InterPro" id="IPR037171">
    <property type="entry name" value="NagB/RpiA_transferase-like"/>
</dbReference>
<dbReference type="EC" id="5.3.1.6" evidence="1"/>